<organism evidence="2 3">
    <name type="scientific">Fusarium euwallaceae</name>
    <dbReference type="NCBI Taxonomy" id="1147111"/>
    <lineage>
        <taxon>Eukaryota</taxon>
        <taxon>Fungi</taxon>
        <taxon>Dikarya</taxon>
        <taxon>Ascomycota</taxon>
        <taxon>Pezizomycotina</taxon>
        <taxon>Sordariomycetes</taxon>
        <taxon>Hypocreomycetidae</taxon>
        <taxon>Hypocreales</taxon>
        <taxon>Nectriaceae</taxon>
        <taxon>Fusarium</taxon>
        <taxon>Fusarium solani species complex</taxon>
    </lineage>
</organism>
<evidence type="ECO:0000313" key="2">
    <source>
        <dbReference type="EMBL" id="RTE68077.1"/>
    </source>
</evidence>
<name>A0A430KX44_9HYPO</name>
<evidence type="ECO:0000256" key="1">
    <source>
        <dbReference type="SAM" id="MobiDB-lite"/>
    </source>
</evidence>
<keyword evidence="3" id="KW-1185">Reference proteome</keyword>
<dbReference type="Proteomes" id="UP000287124">
    <property type="component" value="Unassembled WGS sequence"/>
</dbReference>
<dbReference type="EMBL" id="MIKF01001197">
    <property type="protein sequence ID" value="RTE68077.1"/>
    <property type="molecule type" value="Genomic_DNA"/>
</dbReference>
<gene>
    <name evidence="2" type="ORF">BHE90_017546</name>
</gene>
<proteinExistence type="predicted"/>
<reference evidence="2 3" key="1">
    <citation type="submission" date="2017-06" db="EMBL/GenBank/DDBJ databases">
        <title>Comparative genomic analysis of Ambrosia Fusariam Clade fungi.</title>
        <authorList>
            <person name="Stajich J.E."/>
            <person name="Carrillo J."/>
            <person name="Kijimoto T."/>
            <person name="Eskalen A."/>
            <person name="O'Donnell K."/>
            <person name="Kasson M."/>
        </authorList>
    </citation>
    <scope>NUCLEOTIDE SEQUENCE [LARGE SCALE GENOMIC DNA]</scope>
    <source>
        <strain evidence="2 3">UCR1854</strain>
    </source>
</reference>
<feature type="non-terminal residue" evidence="2">
    <location>
        <position position="1"/>
    </location>
</feature>
<dbReference type="AlphaFoldDB" id="A0A430KX44"/>
<protein>
    <submittedName>
        <fullName evidence="2">Uncharacterized protein</fullName>
    </submittedName>
</protein>
<accession>A0A430KX44</accession>
<feature type="region of interest" description="Disordered" evidence="1">
    <location>
        <begin position="1"/>
        <end position="20"/>
    </location>
</feature>
<feature type="non-terminal residue" evidence="2">
    <location>
        <position position="180"/>
    </location>
</feature>
<sequence length="180" mass="20707">ETGTSKGVYNNRKDKEKLAKSVRSTVKKWYRQTDPGSSSTDYHWVSTLLRRKPAFKVSTTVDDDEYGCEGISFVFEFDVRVSILGFYEHFQWWIKTERQARNGIRFQFTKGGVRLGFGHLKHRDKTWQLDQWSKCGQKYNGIDHPSVQLLAVHRAICHILHLSAAGNYIDSTPCDMDGGT</sequence>
<comment type="caution">
    <text evidence="2">The sequence shown here is derived from an EMBL/GenBank/DDBJ whole genome shotgun (WGS) entry which is preliminary data.</text>
</comment>
<evidence type="ECO:0000313" key="3">
    <source>
        <dbReference type="Proteomes" id="UP000287124"/>
    </source>
</evidence>